<dbReference type="EnsemblMetazoa" id="PHUM167490-RA">
    <property type="protein sequence ID" value="PHUM167490-PA"/>
    <property type="gene ID" value="PHUM167490"/>
</dbReference>
<feature type="region of interest" description="Disordered" evidence="1">
    <location>
        <begin position="55"/>
        <end position="88"/>
    </location>
</feature>
<feature type="compositionally biased region" description="Pro residues" evidence="1">
    <location>
        <begin position="287"/>
        <end position="297"/>
    </location>
</feature>
<reference evidence="2" key="1">
    <citation type="submission" date="2007-04" db="EMBL/GenBank/DDBJ databases">
        <title>Annotation of Pediculus humanus corporis strain USDA.</title>
        <authorList>
            <person name="Kirkness E."/>
            <person name="Hannick L."/>
            <person name="Hass B."/>
            <person name="Bruggner R."/>
            <person name="Lawson D."/>
            <person name="Bidwell S."/>
            <person name="Joardar V."/>
            <person name="Caler E."/>
            <person name="Walenz B."/>
            <person name="Inman J."/>
            <person name="Schobel S."/>
            <person name="Galinsky K."/>
            <person name="Amedeo P."/>
            <person name="Strausberg R."/>
        </authorList>
    </citation>
    <scope>NUCLEOTIDE SEQUENCE</scope>
    <source>
        <strain evidence="2">USDA</strain>
    </source>
</reference>
<dbReference type="EMBL" id="DS235124">
    <property type="protein sequence ID" value="EEB12248.1"/>
    <property type="molecule type" value="Genomic_DNA"/>
</dbReference>
<protein>
    <submittedName>
        <fullName evidence="2 3">Uncharacterized protein</fullName>
    </submittedName>
</protein>
<evidence type="ECO:0000313" key="2">
    <source>
        <dbReference type="EMBL" id="EEB12248.1"/>
    </source>
</evidence>
<dbReference type="GeneID" id="8236640"/>
<dbReference type="Proteomes" id="UP000009046">
    <property type="component" value="Unassembled WGS sequence"/>
</dbReference>
<dbReference type="OrthoDB" id="7762949at2759"/>
<feature type="region of interest" description="Disordered" evidence="1">
    <location>
        <begin position="279"/>
        <end position="302"/>
    </location>
</feature>
<evidence type="ECO:0000256" key="1">
    <source>
        <dbReference type="SAM" id="MobiDB-lite"/>
    </source>
</evidence>
<reference evidence="3" key="3">
    <citation type="submission" date="2021-02" db="UniProtKB">
        <authorList>
            <consortium name="EnsemblMetazoa"/>
        </authorList>
    </citation>
    <scope>IDENTIFICATION</scope>
    <source>
        <strain evidence="3">USDA</strain>
    </source>
</reference>
<organism>
    <name type="scientific">Pediculus humanus subsp. corporis</name>
    <name type="common">Body louse</name>
    <dbReference type="NCBI Taxonomy" id="121224"/>
    <lineage>
        <taxon>Eukaryota</taxon>
        <taxon>Metazoa</taxon>
        <taxon>Ecdysozoa</taxon>
        <taxon>Arthropoda</taxon>
        <taxon>Hexapoda</taxon>
        <taxon>Insecta</taxon>
        <taxon>Pterygota</taxon>
        <taxon>Neoptera</taxon>
        <taxon>Paraneoptera</taxon>
        <taxon>Psocodea</taxon>
        <taxon>Troctomorpha</taxon>
        <taxon>Phthiraptera</taxon>
        <taxon>Anoplura</taxon>
        <taxon>Pediculidae</taxon>
        <taxon>Pediculus</taxon>
    </lineage>
</organism>
<dbReference type="AlphaFoldDB" id="E0VFU2"/>
<dbReference type="EMBL" id="AAZO01001947">
    <property type="status" value="NOT_ANNOTATED_CDS"/>
    <property type="molecule type" value="Genomic_DNA"/>
</dbReference>
<dbReference type="KEGG" id="phu:Phum_PHUM167490"/>
<evidence type="ECO:0000313" key="3">
    <source>
        <dbReference type="EnsemblMetazoa" id="PHUM167490-PA"/>
    </source>
</evidence>
<dbReference type="InParanoid" id="E0VFU2"/>
<proteinExistence type="predicted"/>
<dbReference type="HOGENOM" id="CLU_373121_0_0_1"/>
<dbReference type="VEuPathDB" id="VectorBase:PHUM167490"/>
<gene>
    <name evidence="3" type="primary">8236640</name>
    <name evidence="2" type="ORF">Phum_PHUM167490</name>
</gene>
<dbReference type="RefSeq" id="XP_002424986.1">
    <property type="nucleotide sequence ID" value="XM_002424941.1"/>
</dbReference>
<reference evidence="2" key="2">
    <citation type="submission" date="2007-04" db="EMBL/GenBank/DDBJ databases">
        <title>The genome of the human body louse.</title>
        <authorList>
            <consortium name="The Human Body Louse Genome Consortium"/>
            <person name="Kirkness E."/>
            <person name="Walenz B."/>
            <person name="Hass B."/>
            <person name="Bruggner R."/>
            <person name="Strausberg R."/>
        </authorList>
    </citation>
    <scope>NUCLEOTIDE SEQUENCE</scope>
    <source>
        <strain evidence="2">USDA</strain>
    </source>
</reference>
<keyword evidence="4" id="KW-1185">Reference proteome</keyword>
<feature type="compositionally biased region" description="Low complexity" evidence="1">
    <location>
        <begin position="165"/>
        <end position="193"/>
    </location>
</feature>
<feature type="region of interest" description="Disordered" evidence="1">
    <location>
        <begin position="165"/>
        <end position="207"/>
    </location>
</feature>
<name>E0VFU2_PEDHC</name>
<accession>E0VFU2</accession>
<dbReference type="eggNOG" id="ENOG502TAFQ">
    <property type="taxonomic scope" value="Eukaryota"/>
</dbReference>
<dbReference type="CTD" id="8236640"/>
<evidence type="ECO:0000313" key="4">
    <source>
        <dbReference type="Proteomes" id="UP000009046"/>
    </source>
</evidence>
<sequence length="745" mass="84343">MSYVLIVFDIGVQKYNKSVKYIKNLALSIYIKNFLNFYGKNYKEKMSNKNLGCPEQEVDPCASSSSTNAGRRRRRWGNAPQPAAAADPMFPRTYGVDNYTVRSTGPSPVSQTHAYRLGPLPPDLLHAPLDLDTEPQRPDPAYERYIKDPNLYNIRCNYEFPWQTPQPQAQAEQAPQAARRAAQPVSQPAAAGPSTAGRSADPSGGICFEKLDPNAPVPKHIRRIFRICKLPPDLREPPPTDPTFKPDAEYERLMRDPRRFDYNCDFDFPWKETTFTGFRSAQQKKAPPQPMRPPPSPGITGLPPQFSFKKGTVGNPPPGNIKRAYRIHNMPPELRHPPPTDPNFKPDAEYERLMRDPRRFDFNCNSDFSWMEPTSIAFGNIPQDIRDTLHVPLQPTGNPKVQRVFRICNLPRELLRPPRYSANPPDPEYDRILKDPNLYNYNYVRDYPWLDSSNADGCDAKQDGTSKIDLSRKDSNLVLSCTQDENQKKKVGIPKKPNLSPDEIKSLIQSEAQDVELTKCVTFDEKKTYKKPCPKQQKAQDRVKYLLSEHENLPGPSFSTKDYGPMIDPDPDDISPEVAAAMIFSHEKGIELESCPNETIKHLFPEERHPCSKLPESKISVVENKKEKDELIQKSAGVPSEGVSDSAYTNTIKQKGDENLSRASCELNLNFTKKKTEYVLLSKKPQRINKIQYRGNVPTWFPGYFSAFPDELGIKVVSSPSGLFNKAWMLTNPDNVPSSGITVIE</sequence>